<evidence type="ECO:0000313" key="1">
    <source>
        <dbReference type="EMBL" id="MFB9776152.1"/>
    </source>
</evidence>
<dbReference type="SMART" id="SM01101">
    <property type="entry name" value="CRISPR_assoc"/>
    <property type="match status" value="1"/>
</dbReference>
<dbReference type="Proteomes" id="UP001589707">
    <property type="component" value="Unassembled WGS sequence"/>
</dbReference>
<proteinExistence type="predicted"/>
<protein>
    <submittedName>
        <fullName evidence="1">Type I-E CRISPR-associated protein Cas6/Cse3/CasE</fullName>
    </submittedName>
</protein>
<keyword evidence="2" id="KW-1185">Reference proteome</keyword>
<reference evidence="1 2" key="1">
    <citation type="submission" date="2024-09" db="EMBL/GenBank/DDBJ databases">
        <authorList>
            <person name="Sun Q."/>
            <person name="Mori K."/>
        </authorList>
    </citation>
    <scope>NUCLEOTIDE SEQUENCE [LARGE SCALE GENOMIC DNA]</scope>
    <source>
        <strain evidence="1 2">JCM 11683</strain>
    </source>
</reference>
<dbReference type="Pfam" id="PF08798">
    <property type="entry name" value="CRISPR_assoc"/>
    <property type="match status" value="1"/>
</dbReference>
<dbReference type="EMBL" id="JBHMAU010000046">
    <property type="protein sequence ID" value="MFB9776152.1"/>
    <property type="molecule type" value="Genomic_DNA"/>
</dbReference>
<name>A0ABV5X2G1_9MICO</name>
<dbReference type="Gene3D" id="3.30.70.1210">
    <property type="entry name" value="Crispr-associated protein, domain 2"/>
    <property type="match status" value="1"/>
</dbReference>
<organism evidence="1 2">
    <name type="scientific">Brevibacterium otitidis</name>
    <dbReference type="NCBI Taxonomy" id="53364"/>
    <lineage>
        <taxon>Bacteria</taxon>
        <taxon>Bacillati</taxon>
        <taxon>Actinomycetota</taxon>
        <taxon>Actinomycetes</taxon>
        <taxon>Micrococcales</taxon>
        <taxon>Brevibacteriaceae</taxon>
        <taxon>Brevibacterium</taxon>
    </lineage>
</organism>
<dbReference type="SUPFAM" id="SSF117987">
    <property type="entry name" value="CRISPR-associated protein"/>
    <property type="match status" value="1"/>
</dbReference>
<gene>
    <name evidence="1" type="ORF">ACFFN1_07015</name>
</gene>
<comment type="caution">
    <text evidence="1">The sequence shown here is derived from an EMBL/GenBank/DDBJ whole genome shotgun (WGS) entry which is preliminary data.</text>
</comment>
<sequence length="178" mass="20092">MLHTITLTRHGTALSRNVQAAHGLMREAFNGQPHQWAQPRHDIIIARSITEPKMMRRYMSELTSRDEQATGKHVRFSFIGHPVRRRESSETVLEGTAAIEWARRQLTPALMIDEIAAQSMKPQRGYRWGRRLTLTAALFTGTGTIVDRGELDEMLSTGVGRARGYGFGLLIVADREKP</sequence>
<dbReference type="RefSeq" id="WP_376839886.1">
    <property type="nucleotide sequence ID" value="NZ_JBHMAU010000046.1"/>
</dbReference>
<dbReference type="InterPro" id="IPR010179">
    <property type="entry name" value="CRISPR-assoc_prot_Cse3"/>
</dbReference>
<evidence type="ECO:0000313" key="2">
    <source>
        <dbReference type="Proteomes" id="UP001589707"/>
    </source>
</evidence>
<accession>A0ABV5X2G1</accession>